<dbReference type="EMBL" id="AP018738">
    <property type="protein sequence ID" value="BBE50095.1"/>
    <property type="molecule type" value="Genomic_DNA"/>
</dbReference>
<accession>A0A2Z6G9X0</accession>
<protein>
    <submittedName>
        <fullName evidence="1">Uncharacterized protein</fullName>
    </submittedName>
</protein>
<evidence type="ECO:0000313" key="2">
    <source>
        <dbReference type="Proteomes" id="UP000033070"/>
    </source>
</evidence>
<reference evidence="1 2" key="1">
    <citation type="submission" date="2018-06" db="EMBL/GenBank/DDBJ databases">
        <title>OYT1 Genome Sequencing.</title>
        <authorList>
            <person name="Kato S."/>
            <person name="Itoh T."/>
            <person name="Ohkuma M."/>
        </authorList>
    </citation>
    <scope>NUCLEOTIDE SEQUENCE [LARGE SCALE GENOMIC DNA]</scope>
    <source>
        <strain evidence="1 2">OYT1</strain>
    </source>
</reference>
<dbReference type="RefSeq" id="WP_232013213.1">
    <property type="nucleotide sequence ID" value="NZ_AP018738.1"/>
</dbReference>
<proteinExistence type="predicted"/>
<organism evidence="1 2">
    <name type="scientific">Ferriphaselus amnicola</name>
    <dbReference type="NCBI Taxonomy" id="1188319"/>
    <lineage>
        <taxon>Bacteria</taxon>
        <taxon>Pseudomonadati</taxon>
        <taxon>Pseudomonadota</taxon>
        <taxon>Betaproteobacteria</taxon>
        <taxon>Nitrosomonadales</taxon>
        <taxon>Gallionellaceae</taxon>
        <taxon>Ferriphaselus</taxon>
    </lineage>
</organism>
<dbReference type="SUPFAM" id="SSF56059">
    <property type="entry name" value="Glutathione synthetase ATP-binding domain-like"/>
    <property type="match status" value="1"/>
</dbReference>
<evidence type="ECO:0000313" key="1">
    <source>
        <dbReference type="EMBL" id="BBE50095.1"/>
    </source>
</evidence>
<name>A0A2Z6G9X0_9PROT</name>
<gene>
    <name evidence="1" type="ORF">OYT1_ch0526</name>
</gene>
<keyword evidence="2" id="KW-1185">Reference proteome</keyword>
<sequence length="413" mass="45154">MISSEWILGEDVVDEMQVMSLNAESRSALIDRAALESQLQQAGIAELVAERCPHLYSDVMVFASATQVEQMRAVIAAVERVVSLPGWSAVASSSGAQGVFFGYDFHLNADGAHLIEINTNAGGGFLNALLLESQQAPVLPGTSLAVPHPEQVFLEMFLNEWRRARGDVPLKTVAIVDEQPESQYLYPEFLLAKAMFERAGITAMIADPSAFELRSDGLYLGAAKIDLIYNRLTDFSLASTPNLLEAMSAGRVVLTPHPEAYARYADKRNLARLTDAVALHALGADVADIAMLQAGVPQTLMVKPEMEEQLWAERKQWFFKPNSGYGSKGAYRGDKLTKRVFAEILQGDYVAQRLAVPGERLVPQAEGDAALKYDVRCYVYDGQIQLVAARLYQGQTTNFRTPGGGFGCVRSLT</sequence>
<dbReference type="STRING" id="1188319.OYT1_00226"/>
<dbReference type="AlphaFoldDB" id="A0A2Z6G9X0"/>
<dbReference type="KEGG" id="fam:OYT1_ch0526"/>
<dbReference type="Proteomes" id="UP000033070">
    <property type="component" value="Chromosome"/>
</dbReference>